<protein>
    <submittedName>
        <fullName evidence="1">Uncharacterized protein</fullName>
    </submittedName>
</protein>
<comment type="caution">
    <text evidence="1">The sequence shown here is derived from an EMBL/GenBank/DDBJ whole genome shotgun (WGS) entry which is preliminary data.</text>
</comment>
<dbReference type="Pfam" id="PF03641">
    <property type="entry name" value="Lysine_decarbox"/>
    <property type="match status" value="1"/>
</dbReference>
<dbReference type="SUPFAM" id="SSF102405">
    <property type="entry name" value="MCP/YpsA-like"/>
    <property type="match status" value="1"/>
</dbReference>
<reference evidence="1 2" key="1">
    <citation type="journal article" date="2018" name="PLoS Genet.">
        <title>Population sequencing reveals clonal diversity and ancestral inbreeding in the grapevine cultivar Chardonnay.</title>
        <authorList>
            <person name="Roach M.J."/>
            <person name="Johnson D.L."/>
            <person name="Bohlmann J."/>
            <person name="van Vuuren H.J."/>
            <person name="Jones S.J."/>
            <person name="Pretorius I.S."/>
            <person name="Schmidt S.A."/>
            <person name="Borneman A.R."/>
        </authorList>
    </citation>
    <scope>NUCLEOTIDE SEQUENCE [LARGE SCALE GENOMIC DNA]</scope>
    <source>
        <strain evidence="2">cv. Chardonnay</strain>
        <tissue evidence="1">Leaf</tissue>
    </source>
</reference>
<dbReference type="AlphaFoldDB" id="A0A438K0R3"/>
<dbReference type="PANTHER" id="PTHR31208">
    <property type="entry name" value="EXPRESSED PROTEIN"/>
    <property type="match status" value="1"/>
</dbReference>
<proteinExistence type="predicted"/>
<dbReference type="EMBL" id="QGNW01000020">
    <property type="protein sequence ID" value="RVX14768.1"/>
    <property type="molecule type" value="Genomic_DNA"/>
</dbReference>
<evidence type="ECO:0000313" key="2">
    <source>
        <dbReference type="Proteomes" id="UP000288805"/>
    </source>
</evidence>
<accession>A0A438K0R3</accession>
<dbReference type="Proteomes" id="UP000288805">
    <property type="component" value="Unassembled WGS sequence"/>
</dbReference>
<dbReference type="InterPro" id="IPR031100">
    <property type="entry name" value="LOG_fam"/>
</dbReference>
<evidence type="ECO:0000313" key="1">
    <source>
        <dbReference type="EMBL" id="RVX14768.1"/>
    </source>
</evidence>
<name>A0A438K0R3_VITVI</name>
<dbReference type="PANTHER" id="PTHR31208:SF11">
    <property type="entry name" value="CYTOKININ RIBOSIDE 5'-MONOPHOSPHATE PHOSPHORIBOHYDROLASE"/>
    <property type="match status" value="1"/>
</dbReference>
<gene>
    <name evidence="1" type="ORF">CK203_011841</name>
</gene>
<dbReference type="Gene3D" id="3.40.50.450">
    <property type="match status" value="1"/>
</dbReference>
<organism evidence="1 2">
    <name type="scientific">Vitis vinifera</name>
    <name type="common">Grape</name>
    <dbReference type="NCBI Taxonomy" id="29760"/>
    <lineage>
        <taxon>Eukaryota</taxon>
        <taxon>Viridiplantae</taxon>
        <taxon>Streptophyta</taxon>
        <taxon>Embryophyta</taxon>
        <taxon>Tracheophyta</taxon>
        <taxon>Spermatophyta</taxon>
        <taxon>Magnoliopsida</taxon>
        <taxon>eudicotyledons</taxon>
        <taxon>Gunneridae</taxon>
        <taxon>Pentapetalae</taxon>
        <taxon>rosids</taxon>
        <taxon>Vitales</taxon>
        <taxon>Vitaceae</taxon>
        <taxon>Viteae</taxon>
        <taxon>Vitis</taxon>
    </lineage>
</organism>
<sequence length="526" mass="59311">MNQIMQKPHSLLHLDNPKGGFSMAASLGSHTLLRNSHQRTVRFAPFSGGERRQTLSFKFSELKPHNPWRILVCKGEFVEFEERTSPNEVKPRLTFSQKVEENGNLLFDRAVLDHAIESGSIQFDPGLILAGWNKGNTLREIQLEPLQGYLTEFSHLDSEIFVIRIRILSCVIQPLTGSSFVFVVLSFFAQKVRKEIEQCYELINKLGRGVVYLGSSRMGPDHSHYLQALELGREASFFILFKAYIHVNASFSAIIFWQVANLLDCTSWTGAGPGLMDAASKGALQAGKPVGGFKIGREAGQQTALSFHPYLPSETYFTCRFFSARKHGLVDAAVRSCNCDRTAVVALPGGIGTLDEVFEILALIQLQRIGSELPVPFLLMNYDSFYSKLLDFLSDSECWGTVYKGEVESLWKKFCTRVAFMEAFRWCSPNSHLKALQSHPRMPSSRTFPEGPELSCGLPLELSFMTEPTKQEDVNTVKEQEQTRMYIRSIKYEGMFERFTHQPLVQLGMVLHPPFAVPVAETSLWL</sequence>